<keyword evidence="3" id="KW-0378">Hydrolase</keyword>
<dbReference type="AlphaFoldDB" id="A0A917CJS2"/>
<evidence type="ECO:0000256" key="1">
    <source>
        <dbReference type="ARBA" id="ARBA00007534"/>
    </source>
</evidence>
<evidence type="ECO:0000256" key="3">
    <source>
        <dbReference type="ARBA" id="ARBA00022801"/>
    </source>
</evidence>
<protein>
    <recommendedName>
        <fullName evidence="8">Cutinase</fullName>
    </recommendedName>
</protein>
<evidence type="ECO:0000313" key="7">
    <source>
        <dbReference type="Proteomes" id="UP000654257"/>
    </source>
</evidence>
<evidence type="ECO:0000256" key="5">
    <source>
        <dbReference type="SAM" id="SignalP"/>
    </source>
</evidence>
<feature type="chain" id="PRO_5037915645" description="Cutinase" evidence="5">
    <location>
        <begin position="36"/>
        <end position="308"/>
    </location>
</feature>
<dbReference type="PANTHER" id="PTHR33630">
    <property type="entry name" value="CUTINASE RV1984C-RELATED-RELATED"/>
    <property type="match status" value="1"/>
</dbReference>
<comment type="caution">
    <text evidence="6">The sequence shown here is derived from an EMBL/GenBank/DDBJ whole genome shotgun (WGS) entry which is preliminary data.</text>
</comment>
<evidence type="ECO:0000256" key="2">
    <source>
        <dbReference type="ARBA" id="ARBA00022487"/>
    </source>
</evidence>
<dbReference type="RefSeq" id="WP_188542790.1">
    <property type="nucleotide sequence ID" value="NZ_BMCU01000001.1"/>
</dbReference>
<dbReference type="Pfam" id="PF01083">
    <property type="entry name" value="Cutinase"/>
    <property type="match status" value="1"/>
</dbReference>
<dbReference type="InterPro" id="IPR029058">
    <property type="entry name" value="AB_hydrolase_fold"/>
</dbReference>
<reference evidence="6" key="2">
    <citation type="submission" date="2020-09" db="EMBL/GenBank/DDBJ databases">
        <authorList>
            <person name="Sun Q."/>
            <person name="Sedlacek I."/>
        </authorList>
    </citation>
    <scope>NUCLEOTIDE SEQUENCE</scope>
    <source>
        <strain evidence="6">CCM 7905</strain>
    </source>
</reference>
<accession>A0A917CJS2</accession>
<gene>
    <name evidence="6" type="ORF">GCM10007304_01240</name>
</gene>
<keyword evidence="2" id="KW-0719">Serine esterase</keyword>
<dbReference type="Proteomes" id="UP000654257">
    <property type="component" value="Unassembled WGS sequence"/>
</dbReference>
<keyword evidence="5" id="KW-0732">Signal</keyword>
<dbReference type="GO" id="GO:0052689">
    <property type="term" value="F:carboxylic ester hydrolase activity"/>
    <property type="evidence" value="ECO:0007669"/>
    <property type="project" value="UniProtKB-KW"/>
</dbReference>
<evidence type="ECO:0000313" key="6">
    <source>
        <dbReference type="EMBL" id="GGF91042.1"/>
    </source>
</evidence>
<name>A0A917CJS2_9NOCA</name>
<keyword evidence="7" id="KW-1185">Reference proteome</keyword>
<organism evidence="6 7">
    <name type="scientific">Rhodococcoides trifolii</name>
    <dbReference type="NCBI Taxonomy" id="908250"/>
    <lineage>
        <taxon>Bacteria</taxon>
        <taxon>Bacillati</taxon>
        <taxon>Actinomycetota</taxon>
        <taxon>Actinomycetes</taxon>
        <taxon>Mycobacteriales</taxon>
        <taxon>Nocardiaceae</taxon>
        <taxon>Rhodococcoides</taxon>
    </lineage>
</organism>
<proteinExistence type="inferred from homology"/>
<dbReference type="EMBL" id="BMCU01000001">
    <property type="protein sequence ID" value="GGF91042.1"/>
    <property type="molecule type" value="Genomic_DNA"/>
</dbReference>
<evidence type="ECO:0000256" key="4">
    <source>
        <dbReference type="ARBA" id="ARBA00023157"/>
    </source>
</evidence>
<dbReference type="SUPFAM" id="SSF53474">
    <property type="entry name" value="alpha/beta-Hydrolases"/>
    <property type="match status" value="1"/>
</dbReference>
<dbReference type="SMART" id="SM01110">
    <property type="entry name" value="Cutinase"/>
    <property type="match status" value="1"/>
</dbReference>
<dbReference type="PANTHER" id="PTHR33630:SF9">
    <property type="entry name" value="CUTINASE 4"/>
    <property type="match status" value="1"/>
</dbReference>
<feature type="signal peptide" evidence="5">
    <location>
        <begin position="1"/>
        <end position="35"/>
    </location>
</feature>
<dbReference type="Gene3D" id="3.40.50.1820">
    <property type="entry name" value="alpha/beta hydrolase"/>
    <property type="match status" value="1"/>
</dbReference>
<dbReference type="InterPro" id="IPR000675">
    <property type="entry name" value="Cutinase/axe"/>
</dbReference>
<comment type="similarity">
    <text evidence="1">Belongs to the cutinase family.</text>
</comment>
<reference evidence="6" key="1">
    <citation type="journal article" date="2014" name="Int. J. Syst. Evol. Microbiol.">
        <title>Complete genome sequence of Corynebacterium casei LMG S-19264T (=DSM 44701T), isolated from a smear-ripened cheese.</title>
        <authorList>
            <consortium name="US DOE Joint Genome Institute (JGI-PGF)"/>
            <person name="Walter F."/>
            <person name="Albersmeier A."/>
            <person name="Kalinowski J."/>
            <person name="Ruckert C."/>
        </authorList>
    </citation>
    <scope>NUCLEOTIDE SEQUENCE</scope>
    <source>
        <strain evidence="6">CCM 7905</strain>
    </source>
</reference>
<sequence length="308" mass="31118">MRATKSLSVRTVAVIGAVAAVVAGSVVGTAATAHAAPGSCPSLYVVAIPGTWETGVGEAPKPGMLTAVTNAIDGGNIETDYVTYPATAFPWEGDAYGASEAQAVANASGLLKAKADACPGTRFGIIGYSQGADAAGDLAASIGTGAGIVPADKIAAVGLISDPKRSDTDALVGPKVVGSGVGGPRIGGFGYVSPVTRTFCAVGDLYCSTPREDFVARLAGFLAVSSDPTPSAIGKYVSEAQALLADLSAVGGLPALAGQLTDQANEDRVEQIQTFYRSQVHTDYRNYRVDPNGATATSWLANYLRDAA</sequence>
<keyword evidence="4" id="KW-1015">Disulfide bond</keyword>
<evidence type="ECO:0008006" key="8">
    <source>
        <dbReference type="Google" id="ProtNLM"/>
    </source>
</evidence>